<feature type="compositionally biased region" description="Low complexity" evidence="1">
    <location>
        <begin position="71"/>
        <end position="85"/>
    </location>
</feature>
<evidence type="ECO:0000256" key="1">
    <source>
        <dbReference type="SAM" id="MobiDB-lite"/>
    </source>
</evidence>
<dbReference type="EMBL" id="CP051139">
    <property type="protein sequence ID" value="QIW96268.1"/>
    <property type="molecule type" value="Genomic_DNA"/>
</dbReference>
<proteinExistence type="predicted"/>
<reference evidence="3 4" key="1">
    <citation type="journal article" date="2016" name="Sci. Rep.">
        <title>Peltaster fructicola genome reveals evolution from an invasive phytopathogen to an ectophytic parasite.</title>
        <authorList>
            <person name="Xu C."/>
            <person name="Chen H."/>
            <person name="Gleason M.L."/>
            <person name="Xu J.R."/>
            <person name="Liu H."/>
            <person name="Zhang R."/>
            <person name="Sun G."/>
        </authorList>
    </citation>
    <scope>NUCLEOTIDE SEQUENCE [LARGE SCALE GENOMIC DNA]</scope>
    <source>
        <strain evidence="3 4">LNHT1506</strain>
    </source>
</reference>
<feature type="transmembrane region" description="Helical" evidence="2">
    <location>
        <begin position="45"/>
        <end position="65"/>
    </location>
</feature>
<accession>A0A6H0XNR4</accession>
<keyword evidence="2" id="KW-1133">Transmembrane helix</keyword>
<name>A0A6H0XNR4_9PEZI</name>
<evidence type="ECO:0000256" key="2">
    <source>
        <dbReference type="SAM" id="Phobius"/>
    </source>
</evidence>
<keyword evidence="2" id="KW-0812">Transmembrane</keyword>
<evidence type="ECO:0000313" key="4">
    <source>
        <dbReference type="Proteomes" id="UP000503462"/>
    </source>
</evidence>
<keyword evidence="2" id="KW-0472">Membrane</keyword>
<feature type="transmembrane region" description="Helical" evidence="2">
    <location>
        <begin position="15"/>
        <end position="33"/>
    </location>
</feature>
<gene>
    <name evidence="3" type="ORF">AMS68_001786</name>
</gene>
<dbReference type="Proteomes" id="UP000503462">
    <property type="component" value="Chromosome 1"/>
</dbReference>
<protein>
    <submittedName>
        <fullName evidence="3">Uncharacterized protein</fullName>
    </submittedName>
</protein>
<feature type="region of interest" description="Disordered" evidence="1">
    <location>
        <begin position="71"/>
        <end position="105"/>
    </location>
</feature>
<keyword evidence="4" id="KW-1185">Reference proteome</keyword>
<sequence length="105" mass="11431">MPWAGIRSLTLNEQLLVAFFAFSSGFMLAWQIQPTPHEASFFHLWIGRMLFSIPGGVLGLVIVAWNRPLATTSSSTARTESSPISLLSEATAPKKGPDVIQDNDS</sequence>
<dbReference type="AlphaFoldDB" id="A0A6H0XNR4"/>
<evidence type="ECO:0000313" key="3">
    <source>
        <dbReference type="EMBL" id="QIW96268.1"/>
    </source>
</evidence>
<organism evidence="3 4">
    <name type="scientific">Peltaster fructicola</name>
    <dbReference type="NCBI Taxonomy" id="286661"/>
    <lineage>
        <taxon>Eukaryota</taxon>
        <taxon>Fungi</taxon>
        <taxon>Dikarya</taxon>
        <taxon>Ascomycota</taxon>
        <taxon>Pezizomycotina</taxon>
        <taxon>Dothideomycetes</taxon>
        <taxon>Dothideomycetes incertae sedis</taxon>
        <taxon>Peltaster</taxon>
    </lineage>
</organism>